<dbReference type="InterPro" id="IPR041945">
    <property type="entry name" value="DmsA_C"/>
</dbReference>
<dbReference type="AlphaFoldDB" id="A0A7C6Z5T9"/>
<dbReference type="SUPFAM" id="SSF53706">
    <property type="entry name" value="Formate dehydrogenase/DMSO reductase, domains 1-3"/>
    <property type="match status" value="1"/>
</dbReference>
<gene>
    <name evidence="10" type="ORF">GX523_14905</name>
</gene>
<dbReference type="GO" id="GO:0043546">
    <property type="term" value="F:molybdopterin cofactor binding"/>
    <property type="evidence" value="ECO:0007669"/>
    <property type="project" value="InterPro"/>
</dbReference>
<organism evidence="10 11">
    <name type="scientific">Desulfitobacterium dehalogenans</name>
    <dbReference type="NCBI Taxonomy" id="36854"/>
    <lineage>
        <taxon>Bacteria</taxon>
        <taxon>Bacillati</taxon>
        <taxon>Bacillota</taxon>
        <taxon>Clostridia</taxon>
        <taxon>Eubacteriales</taxon>
        <taxon>Desulfitobacteriaceae</taxon>
        <taxon>Desulfitobacterium</taxon>
    </lineage>
</organism>
<evidence type="ECO:0000313" key="10">
    <source>
        <dbReference type="EMBL" id="HHY28003.1"/>
    </source>
</evidence>
<dbReference type="GO" id="GO:0046872">
    <property type="term" value="F:metal ion binding"/>
    <property type="evidence" value="ECO:0007669"/>
    <property type="project" value="UniProtKB-KW"/>
</dbReference>
<evidence type="ECO:0000256" key="3">
    <source>
        <dbReference type="ARBA" id="ARBA00022505"/>
    </source>
</evidence>
<evidence type="ECO:0000256" key="8">
    <source>
        <dbReference type="ARBA" id="ARBA00023014"/>
    </source>
</evidence>
<comment type="cofactor">
    <cofactor evidence="1">
        <name>Mo-bis(molybdopterin guanine dinucleotide)</name>
        <dbReference type="ChEBI" id="CHEBI:60539"/>
    </cofactor>
</comment>
<dbReference type="InterPro" id="IPR009010">
    <property type="entry name" value="Asp_de-COase-like_dom_sf"/>
</dbReference>
<keyword evidence="3" id="KW-0500">Molybdenum</keyword>
<name>A0A7C6Z5T9_9FIRM</name>
<dbReference type="Proteomes" id="UP000553059">
    <property type="component" value="Unassembled WGS sequence"/>
</dbReference>
<dbReference type="PANTHER" id="PTHR43742:SF6">
    <property type="entry name" value="OXIDOREDUCTASE YYAE-RELATED"/>
    <property type="match status" value="1"/>
</dbReference>
<dbReference type="Gene3D" id="2.40.40.20">
    <property type="match status" value="1"/>
</dbReference>
<dbReference type="InterPro" id="IPR006656">
    <property type="entry name" value="Mopterin_OxRdtase"/>
</dbReference>
<dbReference type="GO" id="GO:0016491">
    <property type="term" value="F:oxidoreductase activity"/>
    <property type="evidence" value="ECO:0007669"/>
    <property type="project" value="UniProtKB-KW"/>
</dbReference>
<evidence type="ECO:0000256" key="4">
    <source>
        <dbReference type="ARBA" id="ARBA00022723"/>
    </source>
</evidence>
<proteinExistence type="inferred from homology"/>
<protein>
    <submittedName>
        <fullName evidence="10">Molybdopterin-dependent oxidoreductase</fullName>
    </submittedName>
</protein>
<dbReference type="InterPro" id="IPR006963">
    <property type="entry name" value="Mopterin_OxRdtase_4Fe-4S_dom"/>
</dbReference>
<dbReference type="PROSITE" id="PS00932">
    <property type="entry name" value="MOLYBDOPTERIN_PROK_3"/>
    <property type="match status" value="1"/>
</dbReference>
<dbReference type="SUPFAM" id="SSF50692">
    <property type="entry name" value="ADC-like"/>
    <property type="match status" value="1"/>
</dbReference>
<dbReference type="Pfam" id="PF04879">
    <property type="entry name" value="Molybdop_Fe4S4"/>
    <property type="match status" value="1"/>
</dbReference>
<sequence>MKKYGKGFALKTVKITRRTFIKGVGAVTVTSSLGMSGALRGDTRRAKATEADESVKYIHSCCTVNCTSRCHLKGHVKNGRIVAVTPGLLPGRDDYPNACLRSMSYAQRLQDPTQRVLYPMKRVGERGEGKFEQISWDEAFEVISSKLLETKEKYGAHAASFFTMSGNLAKLAWESTTRLGATFGGTTYITEGLMGDHGASMGMNLVFGQARGGHDTRDYMNSKLIILWGRNIADTHTSEMRYIIKARENGAKVIVIDPRQCSSAAAADQWIPIRPQTDPALALGMMNYMISRDLHDKAWLKANSCGPLLVREDDGQYLRVNGGYVVWDEKTKHVVPAGTAGAEPALTGEYVTAEGVKCHPAFVDLAKEAAKYTIPVTAEICGLEEAMVEQLAYEYATMKPAGIRMGQGMQRVYNSFAPFRTVATLAAVAGYIGISGGGASHMGGTASINPIPGVTVPDFNFAEWSNTGGAPFIEKNSSQLYNMIESEEVKFLWIGVSNFINQSPDANRVIGEILPKVPFIVNVDPFWTWTTKYADLVLPGKTHWEVWDILVRSPWVMVDQPAIETMGESKSDCEICSEVAKRVGLGHLWNKTDEEWIRSFMTSEHPAFADFDWDTWVKEGIFARPDGIYDAVFAFEDQKYKTPTGKFEFYTERLKKYGQEVPAYTRMLEDPQGELGKKYPLVCINYHDRVNVHTQQMLYPALKIVASEPEIQINTVDAEARGIKHGDIVKVFNDRGYCMIKAFVTEGIAPGITAIPNGWTPDQYIEGNMQNLTHFTINPVEEFISQTNSAFYDVLVEVEKV</sequence>
<evidence type="ECO:0000256" key="7">
    <source>
        <dbReference type="ARBA" id="ARBA00023004"/>
    </source>
</evidence>
<feature type="domain" description="4Fe-4S Mo/W bis-MGD-type" evidence="9">
    <location>
        <begin position="55"/>
        <end position="113"/>
    </location>
</feature>
<comment type="caution">
    <text evidence="10">The sequence shown here is derived from an EMBL/GenBank/DDBJ whole genome shotgun (WGS) entry which is preliminary data.</text>
</comment>
<evidence type="ECO:0000256" key="5">
    <source>
        <dbReference type="ARBA" id="ARBA00022729"/>
    </source>
</evidence>
<evidence type="ECO:0000313" key="11">
    <source>
        <dbReference type="Proteomes" id="UP000553059"/>
    </source>
</evidence>
<evidence type="ECO:0000259" key="9">
    <source>
        <dbReference type="PROSITE" id="PS51669"/>
    </source>
</evidence>
<keyword evidence="7" id="KW-0408">Iron</keyword>
<dbReference type="CDD" id="cd02785">
    <property type="entry name" value="MopB_CT_4"/>
    <property type="match status" value="1"/>
</dbReference>
<dbReference type="Pfam" id="PF01568">
    <property type="entry name" value="Molydop_binding"/>
    <property type="match status" value="1"/>
</dbReference>
<dbReference type="Gene3D" id="3.40.228.10">
    <property type="entry name" value="Dimethylsulfoxide Reductase, domain 2"/>
    <property type="match status" value="1"/>
</dbReference>
<evidence type="ECO:0000256" key="1">
    <source>
        <dbReference type="ARBA" id="ARBA00001942"/>
    </source>
</evidence>
<dbReference type="Pfam" id="PF00384">
    <property type="entry name" value="Molybdopterin"/>
    <property type="match status" value="1"/>
</dbReference>
<dbReference type="EMBL" id="DUTF01000329">
    <property type="protein sequence ID" value="HHY28003.1"/>
    <property type="molecule type" value="Genomic_DNA"/>
</dbReference>
<dbReference type="GO" id="GO:0051536">
    <property type="term" value="F:iron-sulfur cluster binding"/>
    <property type="evidence" value="ECO:0007669"/>
    <property type="project" value="UniProtKB-KW"/>
</dbReference>
<keyword evidence="6" id="KW-0560">Oxidoreductase</keyword>
<dbReference type="InterPro" id="IPR006311">
    <property type="entry name" value="TAT_signal"/>
</dbReference>
<evidence type="ECO:0000256" key="2">
    <source>
        <dbReference type="ARBA" id="ARBA00010312"/>
    </source>
</evidence>
<reference evidence="10 11" key="1">
    <citation type="journal article" date="2020" name="Biotechnol. Biofuels">
        <title>New insights from the biogas microbiome by comprehensive genome-resolved metagenomics of nearly 1600 species originating from multiple anaerobic digesters.</title>
        <authorList>
            <person name="Campanaro S."/>
            <person name="Treu L."/>
            <person name="Rodriguez-R L.M."/>
            <person name="Kovalovszki A."/>
            <person name="Ziels R.M."/>
            <person name="Maus I."/>
            <person name="Zhu X."/>
            <person name="Kougias P.G."/>
            <person name="Basile A."/>
            <person name="Luo G."/>
            <person name="Schluter A."/>
            <person name="Konstantinidis K.T."/>
            <person name="Angelidaki I."/>
        </authorList>
    </citation>
    <scope>NUCLEOTIDE SEQUENCE [LARGE SCALE GENOMIC DNA]</scope>
    <source>
        <strain evidence="10">AS05jafATM_4</strain>
    </source>
</reference>
<dbReference type="PANTHER" id="PTHR43742">
    <property type="entry name" value="TRIMETHYLAMINE-N-OXIDE REDUCTASE"/>
    <property type="match status" value="1"/>
</dbReference>
<evidence type="ECO:0000256" key="6">
    <source>
        <dbReference type="ARBA" id="ARBA00023002"/>
    </source>
</evidence>
<keyword evidence="5" id="KW-0732">Signal</keyword>
<dbReference type="InterPro" id="IPR050612">
    <property type="entry name" value="Prok_Mopterin_Oxidored"/>
</dbReference>
<keyword evidence="8" id="KW-0411">Iron-sulfur</keyword>
<dbReference type="PROSITE" id="PS51669">
    <property type="entry name" value="4FE4S_MOW_BIS_MGD"/>
    <property type="match status" value="1"/>
</dbReference>
<dbReference type="InterPro" id="IPR006657">
    <property type="entry name" value="MoPterin_dinucl-bd_dom"/>
</dbReference>
<dbReference type="Gene3D" id="3.40.50.740">
    <property type="match status" value="1"/>
</dbReference>
<dbReference type="Gene3D" id="3.30.200.210">
    <property type="match status" value="1"/>
</dbReference>
<comment type="similarity">
    <text evidence="2">Belongs to the prokaryotic molybdopterin-containing oxidoreductase family.</text>
</comment>
<dbReference type="InterPro" id="IPR006655">
    <property type="entry name" value="Mopterin_OxRdtase_prok_CS"/>
</dbReference>
<dbReference type="SMART" id="SM00926">
    <property type="entry name" value="Molybdop_Fe4S4"/>
    <property type="match status" value="1"/>
</dbReference>
<dbReference type="PROSITE" id="PS51318">
    <property type="entry name" value="TAT"/>
    <property type="match status" value="1"/>
</dbReference>
<keyword evidence="4" id="KW-0479">Metal-binding</keyword>
<accession>A0A7C6Z5T9</accession>